<proteinExistence type="predicted"/>
<reference evidence="2 3" key="1">
    <citation type="submission" date="2020-01" db="EMBL/GenBank/DDBJ databases">
        <title>Draft genome sequence of Cand. Neptunochlamydia vexilliferae K9.</title>
        <authorList>
            <person name="Schulz F."/>
            <person name="Koestlbacher S."/>
            <person name="Wascher F."/>
            <person name="Pizzetti I."/>
            <person name="Horn M."/>
        </authorList>
    </citation>
    <scope>NUCLEOTIDE SEQUENCE [LARGE SCALE GENOMIC DNA]</scope>
    <source>
        <strain evidence="2 3">K9</strain>
    </source>
</reference>
<feature type="transmembrane region" description="Helical" evidence="1">
    <location>
        <begin position="104"/>
        <end position="124"/>
    </location>
</feature>
<evidence type="ECO:0000313" key="3">
    <source>
        <dbReference type="Proteomes" id="UP001194714"/>
    </source>
</evidence>
<keyword evidence="1" id="KW-0472">Membrane</keyword>
<feature type="transmembrane region" description="Helical" evidence="1">
    <location>
        <begin position="21"/>
        <end position="46"/>
    </location>
</feature>
<dbReference type="Proteomes" id="UP001194714">
    <property type="component" value="Unassembled WGS sequence"/>
</dbReference>
<accession>A0ABS0AY87</accession>
<keyword evidence="1" id="KW-0812">Transmembrane</keyword>
<feature type="transmembrane region" description="Helical" evidence="1">
    <location>
        <begin position="136"/>
        <end position="157"/>
    </location>
</feature>
<evidence type="ECO:0000313" key="2">
    <source>
        <dbReference type="EMBL" id="MBF5059101.1"/>
    </source>
</evidence>
<organism evidence="2 3">
    <name type="scientific">Candidatus Neptunichlamydia vexilliferae</name>
    <dbReference type="NCBI Taxonomy" id="1651774"/>
    <lineage>
        <taxon>Bacteria</taxon>
        <taxon>Pseudomonadati</taxon>
        <taxon>Chlamydiota</taxon>
        <taxon>Chlamydiia</taxon>
        <taxon>Parachlamydiales</taxon>
        <taxon>Simkaniaceae</taxon>
        <taxon>Candidatus Neptunichlamydia</taxon>
    </lineage>
</organism>
<feature type="transmembrane region" description="Helical" evidence="1">
    <location>
        <begin position="66"/>
        <end position="83"/>
    </location>
</feature>
<gene>
    <name evidence="2" type="ORF">NEPTK9_000608</name>
</gene>
<keyword evidence="1" id="KW-1133">Transmembrane helix</keyword>
<dbReference type="EMBL" id="JAAEJV010000011">
    <property type="protein sequence ID" value="MBF5059101.1"/>
    <property type="molecule type" value="Genomic_DNA"/>
</dbReference>
<protein>
    <submittedName>
        <fullName evidence="2">Uncharacterized protein</fullName>
    </submittedName>
</protein>
<evidence type="ECO:0000256" key="1">
    <source>
        <dbReference type="SAM" id="Phobius"/>
    </source>
</evidence>
<keyword evidence="3" id="KW-1185">Reference proteome</keyword>
<comment type="caution">
    <text evidence="2">The sequence shown here is derived from an EMBL/GenBank/DDBJ whole genome shotgun (WGS) entry which is preliminary data.</text>
</comment>
<sequence>MTVKNEELPMKQQTTRAIVKLSNFGYVAACIVLYLIALCILGSAVWSIVSDMLSGTYTVYNILDEVGLIVFAMAVIDVGKYLMLEEVIRKGPKSRPQSDTRKTIGKFGIIIVSALSLEGLVLTIEVAKQDISKIHYPVSVLLTATFFIMGIGVYQLLSARSETKREPQD</sequence>
<name>A0ABS0AY87_9BACT</name>